<accession>A0A8S1BEY2</accession>
<dbReference type="OrthoDB" id="425681at2759"/>
<organism evidence="1 2">
    <name type="scientific">Arctia plantaginis</name>
    <name type="common">Wood tiger moth</name>
    <name type="synonym">Phalaena plantaginis</name>
    <dbReference type="NCBI Taxonomy" id="874455"/>
    <lineage>
        <taxon>Eukaryota</taxon>
        <taxon>Metazoa</taxon>
        <taxon>Ecdysozoa</taxon>
        <taxon>Arthropoda</taxon>
        <taxon>Hexapoda</taxon>
        <taxon>Insecta</taxon>
        <taxon>Pterygota</taxon>
        <taxon>Neoptera</taxon>
        <taxon>Endopterygota</taxon>
        <taxon>Lepidoptera</taxon>
        <taxon>Glossata</taxon>
        <taxon>Ditrysia</taxon>
        <taxon>Noctuoidea</taxon>
        <taxon>Erebidae</taxon>
        <taxon>Arctiinae</taxon>
        <taxon>Arctia</taxon>
    </lineage>
</organism>
<dbReference type="EMBL" id="CADEBC010000592">
    <property type="protein sequence ID" value="CAB3257715.1"/>
    <property type="molecule type" value="Genomic_DNA"/>
</dbReference>
<protein>
    <submittedName>
        <fullName evidence="1">Uncharacterized protein</fullName>
    </submittedName>
</protein>
<proteinExistence type="predicted"/>
<sequence>MVNQFNSACKLFSMSINARKTVIMTQGGDLKPSILLDGNSLEVVDDFCYLGSTVSSNLSLDAEINIRIGKASTMFEKLGGRVWYNMHLTIKTKMIVYQACIL</sequence>
<keyword evidence="2" id="KW-1185">Reference proteome</keyword>
<gene>
    <name evidence="1" type="ORF">APLA_LOCUS16106</name>
</gene>
<evidence type="ECO:0000313" key="1">
    <source>
        <dbReference type="EMBL" id="CAB3257715.1"/>
    </source>
</evidence>
<dbReference type="Proteomes" id="UP000494106">
    <property type="component" value="Unassembled WGS sequence"/>
</dbReference>
<name>A0A8S1BEY2_ARCPL</name>
<dbReference type="PANTHER" id="PTHR47027:SF20">
    <property type="entry name" value="REVERSE TRANSCRIPTASE-LIKE PROTEIN WITH RNA-DIRECTED DNA POLYMERASE DOMAIN"/>
    <property type="match status" value="1"/>
</dbReference>
<dbReference type="PANTHER" id="PTHR47027">
    <property type="entry name" value="REVERSE TRANSCRIPTASE DOMAIN-CONTAINING PROTEIN"/>
    <property type="match status" value="1"/>
</dbReference>
<evidence type="ECO:0000313" key="2">
    <source>
        <dbReference type="Proteomes" id="UP000494106"/>
    </source>
</evidence>
<reference evidence="1 2" key="1">
    <citation type="submission" date="2020-04" db="EMBL/GenBank/DDBJ databases">
        <authorList>
            <person name="Wallbank WR R."/>
            <person name="Pardo Diaz C."/>
            <person name="Kozak K."/>
            <person name="Martin S."/>
            <person name="Jiggins C."/>
            <person name="Moest M."/>
            <person name="Warren A I."/>
            <person name="Byers J.R.P. K."/>
            <person name="Montejo-Kovacevich G."/>
            <person name="Yen C E."/>
        </authorList>
    </citation>
    <scope>NUCLEOTIDE SEQUENCE [LARGE SCALE GENOMIC DNA]</scope>
</reference>
<comment type="caution">
    <text evidence="1">The sequence shown here is derived from an EMBL/GenBank/DDBJ whole genome shotgun (WGS) entry which is preliminary data.</text>
</comment>
<dbReference type="AlphaFoldDB" id="A0A8S1BEY2"/>